<accession>Q0G5A5</accession>
<dbReference type="eggNOG" id="COG0179">
    <property type="taxonomic scope" value="Bacteria"/>
</dbReference>
<evidence type="ECO:0000313" key="4">
    <source>
        <dbReference type="EMBL" id="EAU43159.1"/>
    </source>
</evidence>
<proteinExistence type="inferred from homology"/>
<keyword evidence="5" id="KW-1185">Reference proteome</keyword>
<dbReference type="GO" id="GO:0019752">
    <property type="term" value="P:carboxylic acid metabolic process"/>
    <property type="evidence" value="ECO:0007669"/>
    <property type="project" value="UniProtKB-ARBA"/>
</dbReference>
<dbReference type="HOGENOM" id="CLU_028458_3_4_5"/>
<dbReference type="PANTHER" id="PTHR42796">
    <property type="entry name" value="FUMARYLACETOACETATE HYDROLASE DOMAIN-CONTAINING PROTEIN 2A-RELATED"/>
    <property type="match status" value="1"/>
</dbReference>
<evidence type="ECO:0000259" key="3">
    <source>
        <dbReference type="Pfam" id="PF01557"/>
    </source>
</evidence>
<keyword evidence="4" id="KW-0413">Isomerase</keyword>
<dbReference type="FunFam" id="3.90.850.10:FF:000002">
    <property type="entry name" value="2-hydroxyhepta-2,4-diene-1,7-dioate isomerase"/>
    <property type="match status" value="1"/>
</dbReference>
<comment type="caution">
    <text evidence="4">The sequence shown here is derived from an EMBL/GenBank/DDBJ whole genome shotgun (WGS) entry which is preliminary data.</text>
</comment>
<comment type="similarity">
    <text evidence="1">Belongs to the FAH family.</text>
</comment>
<dbReference type="Gene3D" id="3.90.850.10">
    <property type="entry name" value="Fumarylacetoacetase-like, C-terminal domain"/>
    <property type="match status" value="1"/>
</dbReference>
<evidence type="ECO:0000256" key="1">
    <source>
        <dbReference type="ARBA" id="ARBA00010211"/>
    </source>
</evidence>
<dbReference type="Pfam" id="PF01557">
    <property type="entry name" value="FAA_hydrolase"/>
    <property type="match status" value="1"/>
</dbReference>
<evidence type="ECO:0000313" key="5">
    <source>
        <dbReference type="Proteomes" id="UP000004310"/>
    </source>
</evidence>
<reference evidence="4 5" key="1">
    <citation type="journal article" date="2010" name="J. Bacteriol.">
        <title>Genome sequence of Fulvimarina pelagi HTCC2506T, a Mn(II)-oxidizing alphaproteobacterium possessing an aerobic anoxygenic photosynthetic gene cluster and Xanthorhodopsin.</title>
        <authorList>
            <person name="Kang I."/>
            <person name="Oh H.M."/>
            <person name="Lim S.I."/>
            <person name="Ferriera S."/>
            <person name="Giovannoni S.J."/>
            <person name="Cho J.C."/>
        </authorList>
    </citation>
    <scope>NUCLEOTIDE SEQUENCE [LARGE SCALE GENOMIC DNA]</scope>
    <source>
        <strain evidence="4 5">HTCC2506</strain>
    </source>
</reference>
<dbReference type="PANTHER" id="PTHR42796:SF4">
    <property type="entry name" value="FUMARYLACETOACETATE HYDROLASE DOMAIN-CONTAINING PROTEIN 2A"/>
    <property type="match status" value="1"/>
</dbReference>
<keyword evidence="2" id="KW-0479">Metal-binding</keyword>
<protein>
    <submittedName>
        <fullName evidence="4">2-hydroxyhepta-2,4-diene-1,7-dioate isomerase</fullName>
    </submittedName>
</protein>
<dbReference type="GO" id="GO:0046872">
    <property type="term" value="F:metal ion binding"/>
    <property type="evidence" value="ECO:0007669"/>
    <property type="project" value="UniProtKB-KW"/>
</dbReference>
<dbReference type="Proteomes" id="UP000004310">
    <property type="component" value="Unassembled WGS sequence"/>
</dbReference>
<dbReference type="STRING" id="217511.GCA_001463845_00750"/>
<organism evidence="4 5">
    <name type="scientific">Fulvimarina pelagi HTCC2506</name>
    <dbReference type="NCBI Taxonomy" id="314231"/>
    <lineage>
        <taxon>Bacteria</taxon>
        <taxon>Pseudomonadati</taxon>
        <taxon>Pseudomonadota</taxon>
        <taxon>Alphaproteobacteria</taxon>
        <taxon>Hyphomicrobiales</taxon>
        <taxon>Aurantimonadaceae</taxon>
        <taxon>Fulvimarina</taxon>
    </lineage>
</organism>
<dbReference type="InterPro" id="IPR011234">
    <property type="entry name" value="Fumarylacetoacetase-like_C"/>
</dbReference>
<name>Q0G5A5_9HYPH</name>
<dbReference type="GO" id="GO:0016853">
    <property type="term" value="F:isomerase activity"/>
    <property type="evidence" value="ECO:0007669"/>
    <property type="project" value="UniProtKB-KW"/>
</dbReference>
<dbReference type="SUPFAM" id="SSF56529">
    <property type="entry name" value="FAH"/>
    <property type="match status" value="1"/>
</dbReference>
<dbReference type="InterPro" id="IPR036663">
    <property type="entry name" value="Fumarylacetoacetase_C_sf"/>
</dbReference>
<feature type="domain" description="Fumarylacetoacetase-like C-terminal" evidence="3">
    <location>
        <begin position="127"/>
        <end position="332"/>
    </location>
</feature>
<gene>
    <name evidence="4" type="ORF">FP2506_09956</name>
</gene>
<dbReference type="AlphaFoldDB" id="Q0G5A5"/>
<sequence length="337" mass="36487">MVKRVALGFSANAHVWASSKRFFLFEKRWTEAVAVQCVSCGTGKTDESSGGENFMRLLRYGEMGAEKPGLIDDEQVIRDLSMEIEDLSGNNLSRHSLKRLAAIDPKSLPKIDPSHRLGAPIARVGHFIAIGLNYADHAAETGADLPVEPLVFSKAPSSICGPHDELPIPPGSTKLDWEVELAVVIGERAYNINETEAMNHVAGFCLCNDVSERAFQKERGGQFIKGKSSPRTGALGPWLVTPDRLGDPQQLDLWLSVNGEIRQRGTTRDMLFSAAFIVSYLSKFMILEPGDVITTGTPSGVGAGMTPPQFLREGDILTLGIGGLGEQRQVVVRSAAS</sequence>
<dbReference type="EMBL" id="AATP01000001">
    <property type="protein sequence ID" value="EAU43159.1"/>
    <property type="molecule type" value="Genomic_DNA"/>
</dbReference>
<evidence type="ECO:0000256" key="2">
    <source>
        <dbReference type="ARBA" id="ARBA00022723"/>
    </source>
</evidence>
<dbReference type="InterPro" id="IPR051121">
    <property type="entry name" value="FAH"/>
</dbReference>